<evidence type="ECO:0000259" key="2">
    <source>
        <dbReference type="PROSITE" id="PS51832"/>
    </source>
</evidence>
<dbReference type="CDD" id="cd00077">
    <property type="entry name" value="HDc"/>
    <property type="match status" value="1"/>
</dbReference>
<keyword evidence="4" id="KW-1185">Reference proteome</keyword>
<protein>
    <recommendedName>
        <fullName evidence="2">HD-GYP domain-containing protein</fullName>
    </recommendedName>
</protein>
<feature type="region of interest" description="Disordered" evidence="1">
    <location>
        <begin position="78"/>
        <end position="106"/>
    </location>
</feature>
<dbReference type="AlphaFoldDB" id="A0A2L1GPJ2"/>
<reference evidence="3 4" key="1">
    <citation type="journal article" date="2018" name="MBio">
        <title>Insights into the evolution of host association through the isolation and characterization of a novel human periodontal pathobiont, Desulfobulbus oralis.</title>
        <authorList>
            <person name="Cross K.L."/>
            <person name="Chirania P."/>
            <person name="Xiong W."/>
            <person name="Beall C.J."/>
            <person name="Elkins J.G."/>
            <person name="Giannone R.J."/>
            <person name="Griffen A.L."/>
            <person name="Guss A.M."/>
            <person name="Hettich R.L."/>
            <person name="Joshi S.S."/>
            <person name="Mokrzan E.M."/>
            <person name="Martin R.K."/>
            <person name="Zhulin I.B."/>
            <person name="Leys E.J."/>
            <person name="Podar M."/>
        </authorList>
    </citation>
    <scope>NUCLEOTIDE SEQUENCE [LARGE SCALE GENOMIC DNA]</scope>
    <source>
        <strain evidence="3 4">ORNL</strain>
    </source>
</reference>
<dbReference type="OrthoDB" id="9764337at2"/>
<dbReference type="SUPFAM" id="SSF109604">
    <property type="entry name" value="HD-domain/PDEase-like"/>
    <property type="match status" value="1"/>
</dbReference>
<dbReference type="InterPro" id="IPR021812">
    <property type="entry name" value="DUF3391"/>
</dbReference>
<dbReference type="SMART" id="SM00471">
    <property type="entry name" value="HDc"/>
    <property type="match status" value="1"/>
</dbReference>
<dbReference type="Pfam" id="PF11871">
    <property type="entry name" value="DUF3391"/>
    <property type="match status" value="1"/>
</dbReference>
<sequence length="422" mass="47219">MKARHPFPATAIHLSISMIKKVSVDDLRVGVYVTDFNTPIAHKGSIYIEPGPISRESTIKILKSWGVGQVDIDTSLGLDPETLPKNKKRKVTSPAGPNNPRPRIRPSVPLKIERNVALEVSREAMRAVEHAYQDVMRGDVPEAGQFYDIAERMYDSIHRNSDALILLGRIREKDTYTLQHSVSVCTYVLAMCQYYDMSESQSLDLAVGALFHDIGKAIIPLSVLNKPGKLTAEEVQIMKRHAEYSSELLHQVQGIPQHCVDVALHHHERYDGTGYPHGLRREQISFPVQLTSVCDVFDALVSERCYKPGLETVMGLRMIYEGGGTHFNRELAYDFIRCIGMYPVGTCVVLADGRSGVVMESTEDVKRPVVKVLYDETKRERLPRPIRVDLSKTGGEIACYSNASTLFGCTHEGQLLRKLFAV</sequence>
<accession>A0A2L1GPJ2</accession>
<dbReference type="PROSITE" id="PS51832">
    <property type="entry name" value="HD_GYP"/>
    <property type="match status" value="1"/>
</dbReference>
<dbReference type="InterPro" id="IPR006675">
    <property type="entry name" value="HDIG_dom"/>
</dbReference>
<dbReference type="EMBL" id="CP021255">
    <property type="protein sequence ID" value="AVD71603.1"/>
    <property type="molecule type" value="Genomic_DNA"/>
</dbReference>
<evidence type="ECO:0000256" key="1">
    <source>
        <dbReference type="SAM" id="MobiDB-lite"/>
    </source>
</evidence>
<dbReference type="NCBIfam" id="TIGR00277">
    <property type="entry name" value="HDIG"/>
    <property type="match status" value="1"/>
</dbReference>
<dbReference type="KEGG" id="deo:CAY53_09085"/>
<evidence type="ECO:0000313" key="3">
    <source>
        <dbReference type="EMBL" id="AVD71603.1"/>
    </source>
</evidence>
<dbReference type="InterPro" id="IPR003607">
    <property type="entry name" value="HD/PDEase_dom"/>
</dbReference>
<dbReference type="PANTHER" id="PTHR43155">
    <property type="entry name" value="CYCLIC DI-GMP PHOSPHODIESTERASE PA4108-RELATED"/>
    <property type="match status" value="1"/>
</dbReference>
<dbReference type="Proteomes" id="UP000239867">
    <property type="component" value="Chromosome"/>
</dbReference>
<dbReference type="InterPro" id="IPR037522">
    <property type="entry name" value="HD_GYP_dom"/>
</dbReference>
<gene>
    <name evidence="3" type="ORF">CAY53_09085</name>
</gene>
<evidence type="ECO:0000313" key="4">
    <source>
        <dbReference type="Proteomes" id="UP000239867"/>
    </source>
</evidence>
<feature type="domain" description="HD-GYP" evidence="2">
    <location>
        <begin position="155"/>
        <end position="351"/>
    </location>
</feature>
<dbReference type="Pfam" id="PF13487">
    <property type="entry name" value="HD_5"/>
    <property type="match status" value="1"/>
</dbReference>
<name>A0A2L1GPJ2_9BACT</name>
<organism evidence="3 4">
    <name type="scientific">Desulfobulbus oralis</name>
    <dbReference type="NCBI Taxonomy" id="1986146"/>
    <lineage>
        <taxon>Bacteria</taxon>
        <taxon>Pseudomonadati</taxon>
        <taxon>Thermodesulfobacteriota</taxon>
        <taxon>Desulfobulbia</taxon>
        <taxon>Desulfobulbales</taxon>
        <taxon>Desulfobulbaceae</taxon>
        <taxon>Desulfobulbus</taxon>
    </lineage>
</organism>
<dbReference type="PANTHER" id="PTHR43155:SF2">
    <property type="entry name" value="CYCLIC DI-GMP PHOSPHODIESTERASE PA4108"/>
    <property type="match status" value="1"/>
</dbReference>
<dbReference type="Gene3D" id="1.10.3210.10">
    <property type="entry name" value="Hypothetical protein af1432"/>
    <property type="match status" value="1"/>
</dbReference>
<proteinExistence type="predicted"/>